<accession>A0A1I2N3A1</accession>
<evidence type="ECO:0000313" key="3">
    <source>
        <dbReference type="EMBL" id="SFF98113.1"/>
    </source>
</evidence>
<dbReference type="SUPFAM" id="SSF52091">
    <property type="entry name" value="SpoIIaa-like"/>
    <property type="match status" value="1"/>
</dbReference>
<dbReference type="InterPro" id="IPR002645">
    <property type="entry name" value="STAS_dom"/>
</dbReference>
<dbReference type="SMART" id="SM00091">
    <property type="entry name" value="PAS"/>
    <property type="match status" value="1"/>
</dbReference>
<dbReference type="InterPro" id="IPR000014">
    <property type="entry name" value="PAS"/>
</dbReference>
<dbReference type="NCBIfam" id="TIGR00229">
    <property type="entry name" value="sensory_box"/>
    <property type="match status" value="1"/>
</dbReference>
<evidence type="ECO:0000259" key="1">
    <source>
        <dbReference type="PROSITE" id="PS50112"/>
    </source>
</evidence>
<dbReference type="PROSITE" id="PS50112">
    <property type="entry name" value="PAS"/>
    <property type="match status" value="1"/>
</dbReference>
<name>A0A1I2N3A1_9BACI</name>
<feature type="domain" description="STAS" evidence="2">
    <location>
        <begin position="155"/>
        <end position="239"/>
    </location>
</feature>
<dbReference type="InterPro" id="IPR035965">
    <property type="entry name" value="PAS-like_dom_sf"/>
</dbReference>
<dbReference type="AlphaFoldDB" id="A0A1I2N3A1"/>
<dbReference type="CDD" id="cd00130">
    <property type="entry name" value="PAS"/>
    <property type="match status" value="1"/>
</dbReference>
<dbReference type="OrthoDB" id="2842384at2"/>
<evidence type="ECO:0000313" key="4">
    <source>
        <dbReference type="Proteomes" id="UP000198897"/>
    </source>
</evidence>
<organism evidence="3 4">
    <name type="scientific">Halobacillus alkaliphilus</name>
    <dbReference type="NCBI Taxonomy" id="396056"/>
    <lineage>
        <taxon>Bacteria</taxon>
        <taxon>Bacillati</taxon>
        <taxon>Bacillota</taxon>
        <taxon>Bacilli</taxon>
        <taxon>Bacillales</taxon>
        <taxon>Bacillaceae</taxon>
        <taxon>Halobacillus</taxon>
    </lineage>
</organism>
<dbReference type="Gene3D" id="3.30.450.20">
    <property type="entry name" value="PAS domain"/>
    <property type="match status" value="1"/>
</dbReference>
<dbReference type="InterPro" id="IPR051932">
    <property type="entry name" value="Bact_StressResp_Reg"/>
</dbReference>
<feature type="domain" description="PAS" evidence="1">
    <location>
        <begin position="1"/>
        <end position="52"/>
    </location>
</feature>
<dbReference type="SUPFAM" id="SSF55785">
    <property type="entry name" value="PYP-like sensor domain (PAS domain)"/>
    <property type="match status" value="1"/>
</dbReference>
<proteinExistence type="predicted"/>
<dbReference type="PANTHER" id="PTHR33745">
    <property type="entry name" value="RSBT ANTAGONIST PROTEIN RSBS-RELATED"/>
    <property type="match status" value="1"/>
</dbReference>
<reference evidence="4" key="1">
    <citation type="submission" date="2016-10" db="EMBL/GenBank/DDBJ databases">
        <authorList>
            <person name="Varghese N."/>
            <person name="Submissions S."/>
        </authorList>
    </citation>
    <scope>NUCLEOTIDE SEQUENCE [LARGE SCALE GENOMIC DNA]</scope>
    <source>
        <strain evidence="4">FP5</strain>
    </source>
</reference>
<dbReference type="Pfam" id="PF13188">
    <property type="entry name" value="PAS_8"/>
    <property type="match status" value="1"/>
</dbReference>
<dbReference type="CDD" id="cd07041">
    <property type="entry name" value="STAS_RsbR_RsbS_like"/>
    <property type="match status" value="1"/>
</dbReference>
<evidence type="ECO:0000259" key="2">
    <source>
        <dbReference type="PROSITE" id="PS50801"/>
    </source>
</evidence>
<dbReference type="Pfam" id="PF01740">
    <property type="entry name" value="STAS"/>
    <property type="match status" value="1"/>
</dbReference>
<dbReference type="PROSITE" id="PS50801">
    <property type="entry name" value="STAS"/>
    <property type="match status" value="1"/>
</dbReference>
<sequence>MNVLLRNAMDLLDEGVLILNKDFKVTYVNPAYVQMFQLEEERVVGEHIHDIYPNLPQSKRVITHTIEREKDITLESMEFHWRGKEMILHFKTKRFIHEGEWFVLSRIVDITKQSQTEKHLIHMIEEMTANVVTIAKGYALLPLQPILREEQRLILLERVPVQCQEKNVTRLVIQFSGISEIDQEWAVLLRNLLHSLKLLGIEVALAGMRPKVVRQFIENNIRLNDVRTFMNISQATKYFLETGLKANF</sequence>
<protein>
    <submittedName>
        <fullName evidence="3">PAS domain S-box-containing protein</fullName>
    </submittedName>
</protein>
<dbReference type="Gene3D" id="3.30.750.24">
    <property type="entry name" value="STAS domain"/>
    <property type="match status" value="1"/>
</dbReference>
<dbReference type="Proteomes" id="UP000198897">
    <property type="component" value="Unassembled WGS sequence"/>
</dbReference>
<keyword evidence="4" id="KW-1185">Reference proteome</keyword>
<gene>
    <name evidence="3" type="ORF">SAMN05216353_11710</name>
</gene>
<dbReference type="InterPro" id="IPR036513">
    <property type="entry name" value="STAS_dom_sf"/>
</dbReference>
<dbReference type="EMBL" id="FOOG01000017">
    <property type="protein sequence ID" value="SFF98113.1"/>
    <property type="molecule type" value="Genomic_DNA"/>
</dbReference>